<dbReference type="EMBL" id="VLLL01000005">
    <property type="protein sequence ID" value="TWJ15935.1"/>
    <property type="molecule type" value="Genomic_DNA"/>
</dbReference>
<proteinExistence type="predicted"/>
<gene>
    <name evidence="1" type="ORF">LX16_1655</name>
</gene>
<protein>
    <submittedName>
        <fullName evidence="1">Polyketide cyclase/dehydrase/lipid transport protein</fullName>
    </submittedName>
</protein>
<keyword evidence="2" id="KW-1185">Reference proteome</keyword>
<reference evidence="1 2" key="1">
    <citation type="journal article" date="2013" name="Stand. Genomic Sci.">
        <title>Genomic Encyclopedia of Type Strains, Phase I: The one thousand microbial genomes (KMG-I) project.</title>
        <authorList>
            <person name="Kyrpides N.C."/>
            <person name="Woyke T."/>
            <person name="Eisen J.A."/>
            <person name="Garrity G."/>
            <person name="Lilburn T.G."/>
            <person name="Beck B.J."/>
            <person name="Whitman W.B."/>
            <person name="Hugenholtz P."/>
            <person name="Klenk H.P."/>
        </authorList>
    </citation>
    <scope>NUCLEOTIDE SEQUENCE [LARGE SCALE GENOMIC DNA]</scope>
    <source>
        <strain evidence="1 2">DSM 45044</strain>
    </source>
</reference>
<dbReference type="Proteomes" id="UP000321617">
    <property type="component" value="Unassembled WGS sequence"/>
</dbReference>
<dbReference type="Pfam" id="PF10604">
    <property type="entry name" value="Polyketide_cyc2"/>
    <property type="match status" value="1"/>
</dbReference>
<comment type="caution">
    <text evidence="1">The sequence shown here is derived from an EMBL/GenBank/DDBJ whole genome shotgun (WGS) entry which is preliminary data.</text>
</comment>
<organism evidence="1 2">
    <name type="scientific">Stackebrandtia albiflava</name>
    <dbReference type="NCBI Taxonomy" id="406432"/>
    <lineage>
        <taxon>Bacteria</taxon>
        <taxon>Bacillati</taxon>
        <taxon>Actinomycetota</taxon>
        <taxon>Actinomycetes</taxon>
        <taxon>Glycomycetales</taxon>
        <taxon>Glycomycetaceae</taxon>
        <taxon>Stackebrandtia</taxon>
    </lineage>
</organism>
<dbReference type="RefSeq" id="WP_147135463.1">
    <property type="nucleotide sequence ID" value="NZ_BAABIJ010000001.1"/>
</dbReference>
<sequence length="145" mass="15894">MVEIRATAHTTASSSHVWAILADHTTTPHWSPMDGCELATPAPGPDPEGLGAVRRQWRGKTVGYDTVTIHQPTHRWGYTHRGLPVRDYHGLVELADTPDGCKITWSVRFTPRYPGTGRLMKRPIADFINGCATGLARHATETAGD</sequence>
<dbReference type="CDD" id="cd07821">
    <property type="entry name" value="PYR_PYL_RCAR_like"/>
    <property type="match status" value="1"/>
</dbReference>
<dbReference type="InterPro" id="IPR019587">
    <property type="entry name" value="Polyketide_cyclase/dehydratase"/>
</dbReference>
<dbReference type="Gene3D" id="3.30.530.20">
    <property type="match status" value="1"/>
</dbReference>
<evidence type="ECO:0000313" key="2">
    <source>
        <dbReference type="Proteomes" id="UP000321617"/>
    </source>
</evidence>
<dbReference type="InterPro" id="IPR023393">
    <property type="entry name" value="START-like_dom_sf"/>
</dbReference>
<dbReference type="OrthoDB" id="581838at2"/>
<dbReference type="AlphaFoldDB" id="A0A562VDJ7"/>
<name>A0A562VDJ7_9ACTN</name>
<dbReference type="SUPFAM" id="SSF55961">
    <property type="entry name" value="Bet v1-like"/>
    <property type="match status" value="1"/>
</dbReference>
<accession>A0A562VDJ7</accession>
<evidence type="ECO:0000313" key="1">
    <source>
        <dbReference type="EMBL" id="TWJ15935.1"/>
    </source>
</evidence>